<protein>
    <recommendedName>
        <fullName evidence="8">Cytidylate kinase</fullName>
        <shortName evidence="8">CK</shortName>
        <ecNumber evidence="8">2.7.4.25</ecNumber>
    </recommendedName>
    <alternativeName>
        <fullName evidence="8">Cytidine monophosphate kinase</fullName>
        <shortName evidence="8">CMP kinase</shortName>
    </alternativeName>
</protein>
<keyword evidence="4 8" id="KW-0418">Kinase</keyword>
<comment type="similarity">
    <text evidence="1 8">Belongs to the cytidylate kinase family. Type 1 subfamily.</text>
</comment>
<dbReference type="InterPro" id="IPR003136">
    <property type="entry name" value="Cytidylate_kin"/>
</dbReference>
<evidence type="ECO:0000256" key="1">
    <source>
        <dbReference type="ARBA" id="ARBA00009427"/>
    </source>
</evidence>
<dbReference type="InterPro" id="IPR011994">
    <property type="entry name" value="Cytidylate_kinase_dom"/>
</dbReference>
<dbReference type="GO" id="GO:0036430">
    <property type="term" value="F:CMP kinase activity"/>
    <property type="evidence" value="ECO:0007669"/>
    <property type="project" value="RHEA"/>
</dbReference>
<keyword evidence="11" id="KW-1185">Reference proteome</keyword>
<dbReference type="GO" id="GO:0005524">
    <property type="term" value="F:ATP binding"/>
    <property type="evidence" value="ECO:0007669"/>
    <property type="project" value="UniProtKB-UniRule"/>
</dbReference>
<evidence type="ECO:0000313" key="11">
    <source>
        <dbReference type="Proteomes" id="UP000270261"/>
    </source>
</evidence>
<dbReference type="InterPro" id="IPR027417">
    <property type="entry name" value="P-loop_NTPase"/>
</dbReference>
<keyword evidence="5 8" id="KW-0067">ATP-binding</keyword>
<evidence type="ECO:0000259" key="9">
    <source>
        <dbReference type="Pfam" id="PF02224"/>
    </source>
</evidence>
<keyword evidence="2 8" id="KW-0808">Transferase</keyword>
<evidence type="ECO:0000313" key="10">
    <source>
        <dbReference type="EMBL" id="RRN44559.1"/>
    </source>
</evidence>
<dbReference type="GO" id="GO:0005737">
    <property type="term" value="C:cytoplasm"/>
    <property type="evidence" value="ECO:0007669"/>
    <property type="project" value="UniProtKB-SubCell"/>
</dbReference>
<comment type="caution">
    <text evidence="10">The sequence shown here is derived from an EMBL/GenBank/DDBJ whole genome shotgun (WGS) entry which is preliminary data.</text>
</comment>
<comment type="catalytic activity">
    <reaction evidence="7 8">
        <text>CMP + ATP = CDP + ADP</text>
        <dbReference type="Rhea" id="RHEA:11600"/>
        <dbReference type="ChEBI" id="CHEBI:30616"/>
        <dbReference type="ChEBI" id="CHEBI:58069"/>
        <dbReference type="ChEBI" id="CHEBI:60377"/>
        <dbReference type="ChEBI" id="CHEBI:456216"/>
        <dbReference type="EC" id="2.7.4.25"/>
    </reaction>
</comment>
<evidence type="ECO:0000256" key="8">
    <source>
        <dbReference type="HAMAP-Rule" id="MF_00238"/>
    </source>
</evidence>
<gene>
    <name evidence="8" type="primary">cmk</name>
    <name evidence="10" type="ORF">EHV23_14895</name>
</gene>
<dbReference type="GO" id="GO:0006220">
    <property type="term" value="P:pyrimidine nucleotide metabolic process"/>
    <property type="evidence" value="ECO:0007669"/>
    <property type="project" value="UniProtKB-UniRule"/>
</dbReference>
<organism evidence="10 11">
    <name type="scientific">Lautropia dentalis</name>
    <dbReference type="NCBI Taxonomy" id="2490857"/>
    <lineage>
        <taxon>Bacteria</taxon>
        <taxon>Pseudomonadati</taxon>
        <taxon>Pseudomonadota</taxon>
        <taxon>Betaproteobacteria</taxon>
        <taxon>Burkholderiales</taxon>
        <taxon>Burkholderiaceae</taxon>
        <taxon>Lautropia</taxon>
    </lineage>
</organism>
<name>A0A3R8MXF0_9BURK</name>
<dbReference type="NCBIfam" id="TIGR00017">
    <property type="entry name" value="cmk"/>
    <property type="match status" value="1"/>
</dbReference>
<dbReference type="GO" id="GO:0036431">
    <property type="term" value="F:dCMP kinase activity"/>
    <property type="evidence" value="ECO:0007669"/>
    <property type="project" value="InterPro"/>
</dbReference>
<dbReference type="EMBL" id="RRUE01000002">
    <property type="protein sequence ID" value="RRN44559.1"/>
    <property type="molecule type" value="Genomic_DNA"/>
</dbReference>
<sequence length="234" mass="25197">MSAHAPHESRKHHENHAVPVITIDGPTASGKGTVAVLVAKKLGFHYLDSGVLYRLVAMKLVQAGEDGANEAAAVRAAESLDPQFGPEGQVLLEGVDVSADIRADGIGLQASRLAVHPAVRQALNVIQHRARRAPGLVADGRDMGTVVFPDAPLKVFLTASVQARAERRYKQLLEKGFSVKLEKILHDLQERDHRDAGRAIAPLKPAADAFWLDSAGLTIGETVEKVLAAWQQRQ</sequence>
<evidence type="ECO:0000256" key="4">
    <source>
        <dbReference type="ARBA" id="ARBA00022777"/>
    </source>
</evidence>
<dbReference type="HAMAP" id="MF_00238">
    <property type="entry name" value="Cytidyl_kinase_type1"/>
    <property type="match status" value="1"/>
</dbReference>
<reference evidence="10 11" key="1">
    <citation type="submission" date="2018-11" db="EMBL/GenBank/DDBJ databases">
        <title>Genome sequencing of Lautropia sp. KCOM 2505 (= ChDC F240).</title>
        <authorList>
            <person name="Kook J.-K."/>
            <person name="Park S.-N."/>
            <person name="Lim Y.K."/>
        </authorList>
    </citation>
    <scope>NUCLEOTIDE SEQUENCE [LARGE SCALE GENOMIC DNA]</scope>
    <source>
        <strain evidence="10 11">KCOM 2505</strain>
    </source>
</reference>
<dbReference type="Pfam" id="PF02224">
    <property type="entry name" value="Cytidylate_kin"/>
    <property type="match status" value="1"/>
</dbReference>
<evidence type="ECO:0000256" key="2">
    <source>
        <dbReference type="ARBA" id="ARBA00022679"/>
    </source>
</evidence>
<dbReference type="AlphaFoldDB" id="A0A3R8MXF0"/>
<evidence type="ECO:0000256" key="7">
    <source>
        <dbReference type="ARBA" id="ARBA00048478"/>
    </source>
</evidence>
<dbReference type="CDD" id="cd02020">
    <property type="entry name" value="CMPK"/>
    <property type="match status" value="1"/>
</dbReference>
<comment type="subcellular location">
    <subcellularLocation>
        <location evidence="8">Cytoplasm</location>
    </subcellularLocation>
</comment>
<feature type="domain" description="Cytidylate kinase" evidence="9">
    <location>
        <begin position="21"/>
        <end position="231"/>
    </location>
</feature>
<dbReference type="Gene3D" id="3.40.50.300">
    <property type="entry name" value="P-loop containing nucleotide triphosphate hydrolases"/>
    <property type="match status" value="1"/>
</dbReference>
<dbReference type="EC" id="2.7.4.25" evidence="8"/>
<keyword evidence="3 8" id="KW-0547">Nucleotide-binding</keyword>
<keyword evidence="8" id="KW-0963">Cytoplasm</keyword>
<evidence type="ECO:0000256" key="3">
    <source>
        <dbReference type="ARBA" id="ARBA00022741"/>
    </source>
</evidence>
<feature type="binding site" evidence="8">
    <location>
        <begin position="25"/>
        <end position="33"/>
    </location>
    <ligand>
        <name>ATP</name>
        <dbReference type="ChEBI" id="CHEBI:30616"/>
    </ligand>
</feature>
<accession>A0A3R8MXF0</accession>
<evidence type="ECO:0000256" key="6">
    <source>
        <dbReference type="ARBA" id="ARBA00047615"/>
    </source>
</evidence>
<evidence type="ECO:0000256" key="5">
    <source>
        <dbReference type="ARBA" id="ARBA00022840"/>
    </source>
</evidence>
<proteinExistence type="inferred from homology"/>
<dbReference type="RefSeq" id="WP_125096751.1">
    <property type="nucleotide sequence ID" value="NZ_RRUE01000002.1"/>
</dbReference>
<comment type="catalytic activity">
    <reaction evidence="6 8">
        <text>dCMP + ATP = dCDP + ADP</text>
        <dbReference type="Rhea" id="RHEA:25094"/>
        <dbReference type="ChEBI" id="CHEBI:30616"/>
        <dbReference type="ChEBI" id="CHEBI:57566"/>
        <dbReference type="ChEBI" id="CHEBI:58593"/>
        <dbReference type="ChEBI" id="CHEBI:456216"/>
        <dbReference type="EC" id="2.7.4.25"/>
    </reaction>
</comment>
<dbReference type="Proteomes" id="UP000270261">
    <property type="component" value="Unassembled WGS sequence"/>
</dbReference>
<dbReference type="OrthoDB" id="9807434at2"/>
<dbReference type="SUPFAM" id="SSF52540">
    <property type="entry name" value="P-loop containing nucleoside triphosphate hydrolases"/>
    <property type="match status" value="1"/>
</dbReference>